<dbReference type="InterPro" id="IPR009057">
    <property type="entry name" value="Homeodomain-like_sf"/>
</dbReference>
<dbReference type="AlphaFoldDB" id="A0A8J6CUX5"/>
<dbReference type="GO" id="GO:0005634">
    <property type="term" value="C:nucleus"/>
    <property type="evidence" value="ECO:0007669"/>
    <property type="project" value="TreeGrafter"/>
</dbReference>
<dbReference type="InterPro" id="IPR006600">
    <property type="entry name" value="HTH_CenpB_DNA-bd_dom"/>
</dbReference>
<dbReference type="GO" id="GO:0003677">
    <property type="term" value="F:DNA binding"/>
    <property type="evidence" value="ECO:0007669"/>
    <property type="project" value="UniProtKB-KW"/>
</dbReference>
<dbReference type="Proteomes" id="UP000701853">
    <property type="component" value="Chromosome 10"/>
</dbReference>
<protein>
    <recommendedName>
        <fullName evidence="2">HTH CENPB-type domain-containing protein</fullName>
    </recommendedName>
</protein>
<dbReference type="EMBL" id="JAHUZN010000010">
    <property type="protein sequence ID" value="KAG8480863.1"/>
    <property type="molecule type" value="Genomic_DNA"/>
</dbReference>
<evidence type="ECO:0000259" key="2">
    <source>
        <dbReference type="PROSITE" id="PS51253"/>
    </source>
</evidence>
<name>A0A8J6CUX5_9ROSI</name>
<evidence type="ECO:0000256" key="1">
    <source>
        <dbReference type="ARBA" id="ARBA00023125"/>
    </source>
</evidence>
<keyword evidence="1" id="KW-0238">DNA-binding</keyword>
<organism evidence="3 4">
    <name type="scientific">Gossypium anomalum</name>
    <dbReference type="NCBI Taxonomy" id="47600"/>
    <lineage>
        <taxon>Eukaryota</taxon>
        <taxon>Viridiplantae</taxon>
        <taxon>Streptophyta</taxon>
        <taxon>Embryophyta</taxon>
        <taxon>Tracheophyta</taxon>
        <taxon>Spermatophyta</taxon>
        <taxon>Magnoliopsida</taxon>
        <taxon>eudicotyledons</taxon>
        <taxon>Gunneridae</taxon>
        <taxon>Pentapetalae</taxon>
        <taxon>rosids</taxon>
        <taxon>malvids</taxon>
        <taxon>Malvales</taxon>
        <taxon>Malvaceae</taxon>
        <taxon>Malvoideae</taxon>
        <taxon>Gossypium</taxon>
    </lineage>
</organism>
<comment type="caution">
    <text evidence="3">The sequence shown here is derived from an EMBL/GenBank/DDBJ whole genome shotgun (WGS) entry which is preliminary data.</text>
</comment>
<dbReference type="OrthoDB" id="1074492at2759"/>
<feature type="domain" description="HTH CENPB-type" evidence="2">
    <location>
        <begin position="1"/>
        <end position="71"/>
    </location>
</feature>
<evidence type="ECO:0000313" key="4">
    <source>
        <dbReference type="Proteomes" id="UP000701853"/>
    </source>
</evidence>
<evidence type="ECO:0000313" key="3">
    <source>
        <dbReference type="EMBL" id="KAG8480863.1"/>
    </source>
</evidence>
<dbReference type="PROSITE" id="PS51253">
    <property type="entry name" value="HTH_CENPB"/>
    <property type="match status" value="1"/>
</dbReference>
<dbReference type="InterPro" id="IPR050863">
    <property type="entry name" value="CenT-Element_Derived"/>
</dbReference>
<dbReference type="SUPFAM" id="SSF46689">
    <property type="entry name" value="Homeodomain-like"/>
    <property type="match status" value="1"/>
</dbReference>
<dbReference type="SMART" id="SM00674">
    <property type="entry name" value="CENPB"/>
    <property type="match status" value="1"/>
</dbReference>
<dbReference type="Pfam" id="PF03221">
    <property type="entry name" value="HTH_Tnp_Tc5"/>
    <property type="match status" value="1"/>
</dbReference>
<dbReference type="Gene3D" id="1.10.10.60">
    <property type="entry name" value="Homeodomain-like"/>
    <property type="match status" value="1"/>
</dbReference>
<sequence length="315" mass="37694">MHESTKYPKLEKVLYEWFLQYQEKVNMTREMIQTKAKEFLQKLYGDANFEFYFSMGWLEWFKARHEIKFSESGSVIMENIEDALPQIKAKLKNFDWKDIYNMDEIVLFYSLQADHSQATKQLEGQKITRKDLLLWFVAMGMFDPRMTSRKMLLIVNNCLAHSKIYYRRHFYSSILESSEKGEIILKRLMYWMRVAWNINVKPTTIANCFRHCKIRSEEDMPLEQEIGDVEDIHKLKEVISDLHYKNAMDVEQILNYPNPDDSSILPHVSPKEAFLVVDILKNYLIQHEKNIPDLVYALLKVKKKLYLIHMQRRSN</sequence>
<keyword evidence="4" id="KW-1185">Reference proteome</keyword>
<accession>A0A8J6CUX5</accession>
<dbReference type="PANTHER" id="PTHR19303">
    <property type="entry name" value="TRANSPOSON"/>
    <property type="match status" value="1"/>
</dbReference>
<proteinExistence type="predicted"/>
<gene>
    <name evidence="3" type="ORF">CXB51_025501</name>
</gene>
<reference evidence="3 4" key="1">
    <citation type="journal article" date="2021" name="bioRxiv">
        <title>The Gossypium anomalum genome as a resource for cotton improvement and evolutionary analysis of hybrid incompatibility.</title>
        <authorList>
            <person name="Grover C.E."/>
            <person name="Yuan D."/>
            <person name="Arick M.A."/>
            <person name="Miller E.R."/>
            <person name="Hu G."/>
            <person name="Peterson D.G."/>
            <person name="Wendel J.F."/>
            <person name="Udall J.A."/>
        </authorList>
    </citation>
    <scope>NUCLEOTIDE SEQUENCE [LARGE SCALE GENOMIC DNA]</scope>
    <source>
        <strain evidence="3">JFW-Udall</strain>
        <tissue evidence="3">Leaf</tissue>
    </source>
</reference>
<dbReference type="PANTHER" id="PTHR19303:SF73">
    <property type="entry name" value="PROTEIN PDC2"/>
    <property type="match status" value="1"/>
</dbReference>